<dbReference type="InterPro" id="IPR013087">
    <property type="entry name" value="Znf_C2H2_type"/>
</dbReference>
<proteinExistence type="predicted"/>
<dbReference type="AlphaFoldDB" id="A0A2T2NMI7"/>
<evidence type="ECO:0000313" key="3">
    <source>
        <dbReference type="Proteomes" id="UP000240883"/>
    </source>
</evidence>
<feature type="domain" description="C2H2-type" evidence="1">
    <location>
        <begin position="12"/>
        <end position="35"/>
    </location>
</feature>
<dbReference type="OrthoDB" id="3939438at2759"/>
<reference evidence="2 3" key="1">
    <citation type="journal article" date="2018" name="Front. Microbiol.">
        <title>Genome-Wide Analysis of Corynespora cassiicola Leaf Fall Disease Putative Effectors.</title>
        <authorList>
            <person name="Lopez D."/>
            <person name="Ribeiro S."/>
            <person name="Label P."/>
            <person name="Fumanal B."/>
            <person name="Venisse J.S."/>
            <person name="Kohler A."/>
            <person name="de Oliveira R.R."/>
            <person name="Labutti K."/>
            <person name="Lipzen A."/>
            <person name="Lail K."/>
            <person name="Bauer D."/>
            <person name="Ohm R.A."/>
            <person name="Barry K.W."/>
            <person name="Spatafora J."/>
            <person name="Grigoriev I.V."/>
            <person name="Martin F.M."/>
            <person name="Pujade-Renaud V."/>
        </authorList>
    </citation>
    <scope>NUCLEOTIDE SEQUENCE [LARGE SCALE GENOMIC DNA]</scope>
    <source>
        <strain evidence="2 3">Philippines</strain>
    </source>
</reference>
<sequence>MRKHTSHDKYRCIVKSCEEVYYRLDKVRQHLVTAHSSFDDCGCACDGFSSISIPLIMMHVHASEFRHMFNFRTSYSITKPLEYRRSCLVSSCKSTVHIKYMREHLSTHSSLERYNDAQHIREAGYDPKTLDIICPVCQHRTSMLSSFADHIESSHLVTDWEYFKSLKEAYKYCYLASYTLWRREPLHSFNFKKVQETIRNHYLQIEWNSADHHVRYLKDYEELRPHRAMILFHWPEFGDHPIFDDIRQDD</sequence>
<name>A0A2T2NMI7_CORCC</name>
<evidence type="ECO:0000313" key="2">
    <source>
        <dbReference type="EMBL" id="PSN66486.1"/>
    </source>
</evidence>
<accession>A0A2T2NMI7</accession>
<dbReference type="Proteomes" id="UP000240883">
    <property type="component" value="Unassembled WGS sequence"/>
</dbReference>
<keyword evidence="3" id="KW-1185">Reference proteome</keyword>
<dbReference type="SMART" id="SM00355">
    <property type="entry name" value="ZnF_C2H2"/>
    <property type="match status" value="3"/>
</dbReference>
<gene>
    <name evidence="2" type="ORF">BS50DRAFT_415797</name>
</gene>
<dbReference type="STRING" id="1448308.A0A2T2NMI7"/>
<dbReference type="PROSITE" id="PS00028">
    <property type="entry name" value="ZINC_FINGER_C2H2_1"/>
    <property type="match status" value="1"/>
</dbReference>
<evidence type="ECO:0000259" key="1">
    <source>
        <dbReference type="PROSITE" id="PS00028"/>
    </source>
</evidence>
<dbReference type="EMBL" id="KZ678136">
    <property type="protein sequence ID" value="PSN66486.1"/>
    <property type="molecule type" value="Genomic_DNA"/>
</dbReference>
<protein>
    <recommendedName>
        <fullName evidence="1">C2H2-type domain-containing protein</fullName>
    </recommendedName>
</protein>
<organism evidence="2 3">
    <name type="scientific">Corynespora cassiicola Philippines</name>
    <dbReference type="NCBI Taxonomy" id="1448308"/>
    <lineage>
        <taxon>Eukaryota</taxon>
        <taxon>Fungi</taxon>
        <taxon>Dikarya</taxon>
        <taxon>Ascomycota</taxon>
        <taxon>Pezizomycotina</taxon>
        <taxon>Dothideomycetes</taxon>
        <taxon>Pleosporomycetidae</taxon>
        <taxon>Pleosporales</taxon>
        <taxon>Corynesporascaceae</taxon>
        <taxon>Corynespora</taxon>
    </lineage>
</organism>